<feature type="region of interest" description="Disordered" evidence="1">
    <location>
        <begin position="60"/>
        <end position="89"/>
    </location>
</feature>
<evidence type="ECO:0000256" key="1">
    <source>
        <dbReference type="SAM" id="MobiDB-lite"/>
    </source>
</evidence>
<dbReference type="EMBL" id="CP020474">
    <property type="protein sequence ID" value="ARE84800.1"/>
    <property type="molecule type" value="Genomic_DNA"/>
</dbReference>
<evidence type="ECO:0000313" key="2">
    <source>
        <dbReference type="EMBL" id="ARE84800.1"/>
    </source>
</evidence>
<evidence type="ECO:0008006" key="4">
    <source>
        <dbReference type="Google" id="ProtNLM"/>
    </source>
</evidence>
<feature type="compositionally biased region" description="Basic and acidic residues" evidence="1">
    <location>
        <begin position="66"/>
        <end position="80"/>
    </location>
</feature>
<protein>
    <recommendedName>
        <fullName evidence="4">GIY-YIG catalytic domain protein</fullName>
    </recommendedName>
</protein>
<evidence type="ECO:0000313" key="3">
    <source>
        <dbReference type="Proteomes" id="UP000192273"/>
    </source>
</evidence>
<dbReference type="KEGG" id="rmm:ROSMUCSMR3_03338"/>
<sequence>MALRDDILALIKDQPGITDAEIKRRIPGTGLRHQQVNARCRLLAEEGLIRRIKPSRGAIGNYPEASLEKPEGSPRPRVGEKPPPGGAVGGCPAEPPGATIQAVAPTCINIEFFWQSVGEIQFLDESLHFPHLPARAGLYRIRLPVSRSVYVGETVNLRRRMQNYRRPGATQTTSVWVNDHLRNRLRDGELVLLETCTDAMTTTGTIRQGADLKSKIVRVMIEHAAILYEKQANWVPLNKAN</sequence>
<accession>A0A1V0RSP1</accession>
<dbReference type="AlphaFoldDB" id="A0A1V0RSP1"/>
<name>A0A1V0RSP1_9RHOB</name>
<keyword evidence="3" id="KW-1185">Reference proteome</keyword>
<proteinExistence type="predicted"/>
<reference evidence="2 3" key="1">
    <citation type="submission" date="2017-03" db="EMBL/GenBank/DDBJ databases">
        <title>Genome Sequence of Roseovarius mucosus strain SMR3 Isolated from a culture of the Diatom Skeletonema marinoi.</title>
        <authorList>
            <person name="Topel M."/>
            <person name="Pinder M."/>
            <person name="Johansson O.N."/>
            <person name="Kourtchenko O."/>
            <person name="Godhe A."/>
            <person name="Clarke A.K."/>
        </authorList>
    </citation>
    <scope>NUCLEOTIDE SEQUENCE [LARGE SCALE GENOMIC DNA]</scope>
    <source>
        <strain evidence="2 3">SMR3</strain>
    </source>
</reference>
<dbReference type="OrthoDB" id="9781481at2"/>
<dbReference type="RefSeq" id="WP_081508017.1">
    <property type="nucleotide sequence ID" value="NZ_CP020474.1"/>
</dbReference>
<gene>
    <name evidence="2" type="ORF">ROSMUCSMR3_03338</name>
</gene>
<dbReference type="InterPro" id="IPR035901">
    <property type="entry name" value="GIY-YIG_endonuc_sf"/>
</dbReference>
<organism evidence="2 3">
    <name type="scientific">Roseovarius mucosus</name>
    <dbReference type="NCBI Taxonomy" id="215743"/>
    <lineage>
        <taxon>Bacteria</taxon>
        <taxon>Pseudomonadati</taxon>
        <taxon>Pseudomonadota</taxon>
        <taxon>Alphaproteobacteria</taxon>
        <taxon>Rhodobacterales</taxon>
        <taxon>Roseobacteraceae</taxon>
        <taxon>Roseovarius</taxon>
    </lineage>
</organism>
<dbReference type="Proteomes" id="UP000192273">
    <property type="component" value="Chromosome"/>
</dbReference>
<dbReference type="SUPFAM" id="SSF82771">
    <property type="entry name" value="GIY-YIG endonuclease"/>
    <property type="match status" value="1"/>
</dbReference>